<evidence type="ECO:0000313" key="2">
    <source>
        <dbReference type="Proteomes" id="UP000189229"/>
    </source>
</evidence>
<proteinExistence type="predicted"/>
<dbReference type="AlphaFoldDB" id="A0A1V3WHQ9"/>
<gene>
    <name evidence="1" type="ORF">BZL30_8028</name>
</gene>
<dbReference type="InterPro" id="IPR011032">
    <property type="entry name" value="GroES-like_sf"/>
</dbReference>
<dbReference type="Gene3D" id="3.90.180.10">
    <property type="entry name" value="Medium-chain alcohol dehydrogenases, catalytic domain"/>
    <property type="match status" value="1"/>
</dbReference>
<accession>A0A1V3WHQ9</accession>
<protein>
    <submittedName>
        <fullName evidence="1">Phenolphthiocerol synthesis polyketide synthase type I Pks15/1 domain protein</fullName>
        <ecNumber evidence="1">2.3.1.41</ecNumber>
    </submittedName>
</protein>
<keyword evidence="1" id="KW-0808">Transferase</keyword>
<sequence length="107" mass="11140">MDVSAVIRSGEPQLVARDGVAYQARLRPADPRLRLPEVPSGWRLIPGGAGTLDDVQVGPYERSELSAGQVRVAVAAVGVNFRDVLVALGMYPGGASSASRAPGSLSR</sequence>
<organism evidence="1 2">
    <name type="scientific">Mycobacterium kansasii</name>
    <dbReference type="NCBI Taxonomy" id="1768"/>
    <lineage>
        <taxon>Bacteria</taxon>
        <taxon>Bacillati</taxon>
        <taxon>Actinomycetota</taxon>
        <taxon>Actinomycetes</taxon>
        <taxon>Mycobacteriales</taxon>
        <taxon>Mycobacteriaceae</taxon>
        <taxon>Mycobacterium</taxon>
    </lineage>
</organism>
<reference evidence="1 2" key="1">
    <citation type="submission" date="2017-02" db="EMBL/GenBank/DDBJ databases">
        <title>Complete genome sequences of Mycobacterium kansasii strains isolated from rhesus macaques.</title>
        <authorList>
            <person name="Panda A."/>
            <person name="Nagaraj S."/>
            <person name="Zhao X."/>
            <person name="Tettelin H."/>
            <person name="Detolla L.J."/>
        </authorList>
    </citation>
    <scope>NUCLEOTIDE SEQUENCE [LARGE SCALE GENOMIC DNA]</scope>
    <source>
        <strain evidence="1 2">11-3813</strain>
    </source>
</reference>
<keyword evidence="1" id="KW-0012">Acyltransferase</keyword>
<comment type="caution">
    <text evidence="1">The sequence shown here is derived from an EMBL/GenBank/DDBJ whole genome shotgun (WGS) entry which is preliminary data.</text>
</comment>
<dbReference type="EC" id="2.3.1.41" evidence="1"/>
<dbReference type="SUPFAM" id="SSF50129">
    <property type="entry name" value="GroES-like"/>
    <property type="match status" value="1"/>
</dbReference>
<dbReference type="GO" id="GO:0004315">
    <property type="term" value="F:3-oxoacyl-[acyl-carrier-protein] synthase activity"/>
    <property type="evidence" value="ECO:0007669"/>
    <property type="project" value="UniProtKB-EC"/>
</dbReference>
<evidence type="ECO:0000313" key="1">
    <source>
        <dbReference type="EMBL" id="OOK66523.1"/>
    </source>
</evidence>
<dbReference type="EMBL" id="MVBM01000009">
    <property type="protein sequence ID" value="OOK66523.1"/>
    <property type="molecule type" value="Genomic_DNA"/>
</dbReference>
<name>A0A1V3WHQ9_MYCKA</name>
<dbReference type="Proteomes" id="UP000189229">
    <property type="component" value="Unassembled WGS sequence"/>
</dbReference>